<organism evidence="1 2">
    <name type="scientific">Blattamonas nauphoetae</name>
    <dbReference type="NCBI Taxonomy" id="2049346"/>
    <lineage>
        <taxon>Eukaryota</taxon>
        <taxon>Metamonada</taxon>
        <taxon>Preaxostyla</taxon>
        <taxon>Oxymonadida</taxon>
        <taxon>Blattamonas</taxon>
    </lineage>
</organism>
<evidence type="ECO:0000313" key="2">
    <source>
        <dbReference type="Proteomes" id="UP001281761"/>
    </source>
</evidence>
<dbReference type="InterPro" id="IPR011989">
    <property type="entry name" value="ARM-like"/>
</dbReference>
<protein>
    <submittedName>
        <fullName evidence="1">Uncharacterized protein</fullName>
    </submittedName>
</protein>
<proteinExistence type="predicted"/>
<evidence type="ECO:0000313" key="1">
    <source>
        <dbReference type="EMBL" id="KAK2940800.1"/>
    </source>
</evidence>
<dbReference type="Gene3D" id="1.25.10.10">
    <property type="entry name" value="Leucine-rich Repeat Variant"/>
    <property type="match status" value="1"/>
</dbReference>
<name>A0ABQ9WMU3_9EUKA</name>
<sequence>MEELSQSDPQVALNREIITGLFQDFSSDDKDKITPAITLLDDLIDFDVPQKDLLVRVAVFTSLGGLQKCLQYATQTENLELRVRALRIIASSTSVTGNNITVLFDNNIWDVMFPLFAAHHNETLFRAWQITNNLIVERHSEVPVLIQKGIFTKLNEACEYLISECTPIPVPGVGLIKRQIIPGPAPRCVLRCARPFIMEDPDKGGQILIPHLAKFLQTEEASIHNLCFELLIILAQTFPANRQRILSHQVPFLALGSSITLRQTELIRIALVTVSDAQGVISRSYPIACVADVMAQRRRLMKIRKGETGVVHLNEEEQSVRKSAFDTMIDAGKVIQHFFAMMDTLAEGNENFSTEIPYSLIISATIGAVTNLHSTIEEDPDVAAKPIIDKLICAVDNNNTKAKELVFKPLICPEDDGSDLRPEEKMFDSLSLAMSQAKSPPARGVTRQVISAAFGLIIRFLNQLIQIPSQATIFVTRFSAAESDLDLSVFVKIMLLMLTICDTDECQSFFEYLTNLSHATPIDWDAFAQSNIIIAVMRPGEASKTDKTKVEFHTAAMDLLIRVLECVIHVRSTAYEAPLTDSQTKNLEAVRAQLTEHKVKEYAQQFITPEGHPLKEMAERFVQLIDTVNS</sequence>
<dbReference type="SUPFAM" id="SSF48371">
    <property type="entry name" value="ARM repeat"/>
    <property type="match status" value="1"/>
</dbReference>
<keyword evidence="2" id="KW-1185">Reference proteome</keyword>
<gene>
    <name evidence="1" type="ORF">BLNAU_24287</name>
</gene>
<dbReference type="EMBL" id="JARBJD010000601">
    <property type="protein sequence ID" value="KAK2940800.1"/>
    <property type="molecule type" value="Genomic_DNA"/>
</dbReference>
<reference evidence="1 2" key="1">
    <citation type="journal article" date="2022" name="bioRxiv">
        <title>Genomics of Preaxostyla Flagellates Illuminates Evolutionary Transitions and the Path Towards Mitochondrial Loss.</title>
        <authorList>
            <person name="Novak L.V.F."/>
            <person name="Treitli S.C."/>
            <person name="Pyrih J."/>
            <person name="Halakuc P."/>
            <person name="Pipaliya S.V."/>
            <person name="Vacek V."/>
            <person name="Brzon O."/>
            <person name="Soukal P."/>
            <person name="Eme L."/>
            <person name="Dacks J.B."/>
            <person name="Karnkowska A."/>
            <person name="Elias M."/>
            <person name="Hampl V."/>
        </authorList>
    </citation>
    <scope>NUCLEOTIDE SEQUENCE [LARGE SCALE GENOMIC DNA]</scope>
    <source>
        <strain evidence="1">NAU3</strain>
        <tissue evidence="1">Gut</tissue>
    </source>
</reference>
<comment type="caution">
    <text evidence="1">The sequence shown here is derived from an EMBL/GenBank/DDBJ whole genome shotgun (WGS) entry which is preliminary data.</text>
</comment>
<accession>A0ABQ9WMU3</accession>
<dbReference type="InterPro" id="IPR016024">
    <property type="entry name" value="ARM-type_fold"/>
</dbReference>
<dbReference type="Proteomes" id="UP001281761">
    <property type="component" value="Unassembled WGS sequence"/>
</dbReference>